<dbReference type="OrthoDB" id="445677at2759"/>
<sequence length="253" mass="27910">MPEVADSDSENDPDFVPDDADSHSESSDDERESKRNRTKSPDLSEEMIAAQKQARAALWADFQASVSTPPPPKSELAPPKMVKIEKRYRFAGEDVVELVEVAEDSDDARKWAIHERQAEGHSITRIPVQSTSGEASEPPDSEQTPQNMAASTYTPGPQNLPAPPPKRPGPRKPKTSLAALPSSSKPKKLSTLDKSAMDWRAHVEAEAETGIKDELEANRRGGGFIEKVEFLDRVGQRKEELFDEAKSAKRKRG</sequence>
<dbReference type="PANTHER" id="PTHR48407:SF1">
    <property type="entry name" value="CRANIOFACIAL DEVELOPMENT PROTEIN 1"/>
    <property type="match status" value="1"/>
</dbReference>
<organism evidence="5 6">
    <name type="scientific">Rickenella mellea</name>
    <dbReference type="NCBI Taxonomy" id="50990"/>
    <lineage>
        <taxon>Eukaryota</taxon>
        <taxon>Fungi</taxon>
        <taxon>Dikarya</taxon>
        <taxon>Basidiomycota</taxon>
        <taxon>Agaricomycotina</taxon>
        <taxon>Agaricomycetes</taxon>
        <taxon>Hymenochaetales</taxon>
        <taxon>Rickenellaceae</taxon>
        <taxon>Rickenella</taxon>
    </lineage>
</organism>
<feature type="compositionally biased region" description="Low complexity" evidence="3">
    <location>
        <begin position="175"/>
        <end position="184"/>
    </location>
</feature>
<evidence type="ECO:0000256" key="2">
    <source>
        <dbReference type="ARBA" id="ARBA00019138"/>
    </source>
</evidence>
<feature type="region of interest" description="Disordered" evidence="3">
    <location>
        <begin position="112"/>
        <end position="195"/>
    </location>
</feature>
<feature type="region of interest" description="Disordered" evidence="3">
    <location>
        <begin position="1"/>
        <end position="45"/>
    </location>
</feature>
<feature type="region of interest" description="Disordered" evidence="3">
    <location>
        <begin position="61"/>
        <end position="80"/>
    </location>
</feature>
<dbReference type="PROSITE" id="PS51279">
    <property type="entry name" value="BCNT_C"/>
    <property type="match status" value="1"/>
</dbReference>
<dbReference type="GO" id="GO:0000812">
    <property type="term" value="C:Swr1 complex"/>
    <property type="evidence" value="ECO:0007669"/>
    <property type="project" value="TreeGrafter"/>
</dbReference>
<accession>A0A4Y7PW02</accession>
<dbReference type="InterPro" id="IPR011421">
    <property type="entry name" value="BCNT-C"/>
</dbReference>
<evidence type="ECO:0000313" key="6">
    <source>
        <dbReference type="Proteomes" id="UP000294933"/>
    </source>
</evidence>
<evidence type="ECO:0000256" key="3">
    <source>
        <dbReference type="SAM" id="MobiDB-lite"/>
    </source>
</evidence>
<evidence type="ECO:0000259" key="4">
    <source>
        <dbReference type="PROSITE" id="PS51279"/>
    </source>
</evidence>
<dbReference type="InterPro" id="IPR027124">
    <property type="entry name" value="Swc5/CFDP1/2"/>
</dbReference>
<dbReference type="Proteomes" id="UP000294933">
    <property type="component" value="Unassembled WGS sequence"/>
</dbReference>
<keyword evidence="6" id="KW-1185">Reference proteome</keyword>
<protein>
    <recommendedName>
        <fullName evidence="2">SWR1-complex protein 5</fullName>
    </recommendedName>
</protein>
<name>A0A4Y7PW02_9AGAM</name>
<proteinExistence type="inferred from homology"/>
<gene>
    <name evidence="5" type="ORF">BD410DRAFT_791959</name>
</gene>
<dbReference type="VEuPathDB" id="FungiDB:BD410DRAFT_791959"/>
<reference evidence="5 6" key="1">
    <citation type="submission" date="2018-06" db="EMBL/GenBank/DDBJ databases">
        <title>A transcriptomic atlas of mushroom development highlights an independent origin of complex multicellularity.</title>
        <authorList>
            <consortium name="DOE Joint Genome Institute"/>
            <person name="Krizsan K."/>
            <person name="Almasi E."/>
            <person name="Merenyi Z."/>
            <person name="Sahu N."/>
            <person name="Viragh M."/>
            <person name="Koszo T."/>
            <person name="Mondo S."/>
            <person name="Kiss B."/>
            <person name="Balint B."/>
            <person name="Kues U."/>
            <person name="Barry K."/>
            <person name="Hegedus J.C."/>
            <person name="Henrissat B."/>
            <person name="Johnson J."/>
            <person name="Lipzen A."/>
            <person name="Ohm R."/>
            <person name="Nagy I."/>
            <person name="Pangilinan J."/>
            <person name="Yan J."/>
            <person name="Xiong Y."/>
            <person name="Grigoriev I.V."/>
            <person name="Hibbett D.S."/>
            <person name="Nagy L.G."/>
        </authorList>
    </citation>
    <scope>NUCLEOTIDE SEQUENCE [LARGE SCALE GENOMIC DNA]</scope>
    <source>
        <strain evidence="5 6">SZMC22713</strain>
    </source>
</reference>
<dbReference type="Pfam" id="PF07572">
    <property type="entry name" value="BCNT"/>
    <property type="match status" value="1"/>
</dbReference>
<dbReference type="EMBL" id="ML170195">
    <property type="protein sequence ID" value="TDL19577.1"/>
    <property type="molecule type" value="Genomic_DNA"/>
</dbReference>
<feature type="domain" description="BCNT-C" evidence="4">
    <location>
        <begin position="171"/>
        <end position="252"/>
    </location>
</feature>
<feature type="compositionally biased region" description="Polar residues" evidence="3">
    <location>
        <begin position="141"/>
        <end position="157"/>
    </location>
</feature>
<evidence type="ECO:0000256" key="1">
    <source>
        <dbReference type="ARBA" id="ARBA00010465"/>
    </source>
</evidence>
<evidence type="ECO:0000313" key="5">
    <source>
        <dbReference type="EMBL" id="TDL19577.1"/>
    </source>
</evidence>
<feature type="compositionally biased region" description="Basic and acidic residues" evidence="3">
    <location>
        <begin position="20"/>
        <end position="42"/>
    </location>
</feature>
<dbReference type="STRING" id="50990.A0A4Y7PW02"/>
<dbReference type="PANTHER" id="PTHR48407">
    <property type="entry name" value="CRANIOFACIAL DEVELOPMENT PROTEIN 1"/>
    <property type="match status" value="1"/>
</dbReference>
<dbReference type="AlphaFoldDB" id="A0A4Y7PW02"/>
<feature type="compositionally biased region" description="Pro residues" evidence="3">
    <location>
        <begin position="158"/>
        <end position="167"/>
    </location>
</feature>
<feature type="compositionally biased region" description="Acidic residues" evidence="3">
    <location>
        <begin position="1"/>
        <end position="19"/>
    </location>
</feature>
<comment type="similarity">
    <text evidence="1">Belongs to the SWC5 family.</text>
</comment>